<accession>A0A228J3W2</accession>
<dbReference type="AlphaFoldDB" id="A0A228J3W2"/>
<sequence>MIEKDDVNQLREEIRDSFTQLTSGIGEIRSTLTAFIERLTRLEERSERIPQLEKRVDALGSAVDKHIDDLDKSVDKRVADLDRKMGPIRDDVISATTAAKWANKIATWVMPALFTALAAIAGLYIKDHVSQQIEPVINEMHSIQRDQQADINDIRSQLRAQQQKGNVEIRNARY</sequence>
<organism evidence="1 2">
    <name type="scientific">Burkholderia aenigmatica</name>
    <dbReference type="NCBI Taxonomy" id="2015348"/>
    <lineage>
        <taxon>Bacteria</taxon>
        <taxon>Pseudomonadati</taxon>
        <taxon>Pseudomonadota</taxon>
        <taxon>Betaproteobacteria</taxon>
        <taxon>Burkholderiales</taxon>
        <taxon>Burkholderiaceae</taxon>
        <taxon>Burkholderia</taxon>
        <taxon>Burkholderia cepacia complex</taxon>
    </lineage>
</organism>
<dbReference type="Gene3D" id="1.20.120.20">
    <property type="entry name" value="Apolipoprotein"/>
    <property type="match status" value="1"/>
</dbReference>
<dbReference type="Proteomes" id="UP000214600">
    <property type="component" value="Unassembled WGS sequence"/>
</dbReference>
<evidence type="ECO:0000313" key="2">
    <source>
        <dbReference type="Proteomes" id="UP000214600"/>
    </source>
</evidence>
<reference evidence="2" key="1">
    <citation type="submission" date="2017-06" db="EMBL/GenBank/DDBJ databases">
        <authorList>
            <person name="LiPuma J."/>
            <person name="Spilker T."/>
        </authorList>
    </citation>
    <scope>NUCLEOTIDE SEQUENCE [LARGE SCALE GENOMIC DNA]</scope>
    <source>
        <strain evidence="2">AU17325</strain>
    </source>
</reference>
<dbReference type="EMBL" id="NKFA01000003">
    <property type="protein sequence ID" value="OXI49284.1"/>
    <property type="molecule type" value="Genomic_DNA"/>
</dbReference>
<dbReference type="RefSeq" id="WP_089450649.1">
    <property type="nucleotide sequence ID" value="NZ_NKFA01000003.1"/>
</dbReference>
<gene>
    <name evidence="1" type="ORF">CFB84_10575</name>
</gene>
<proteinExistence type="predicted"/>
<evidence type="ECO:0000313" key="1">
    <source>
        <dbReference type="EMBL" id="OXI49284.1"/>
    </source>
</evidence>
<protein>
    <submittedName>
        <fullName evidence="1">Uncharacterized protein</fullName>
    </submittedName>
</protein>
<comment type="caution">
    <text evidence="1">The sequence shown here is derived from an EMBL/GenBank/DDBJ whole genome shotgun (WGS) entry which is preliminary data.</text>
</comment>
<name>A0A228J3W2_9BURK</name>
<reference evidence="1 2" key="2">
    <citation type="submission" date="2017-08" db="EMBL/GenBank/DDBJ databases">
        <title>WGS of novel Burkholderia cepaca complex species.</title>
        <authorList>
            <person name="Lipuma J."/>
            <person name="Spilker T."/>
        </authorList>
    </citation>
    <scope>NUCLEOTIDE SEQUENCE [LARGE SCALE GENOMIC DNA]</scope>
    <source>
        <strain evidence="1 2">AU17325</strain>
    </source>
</reference>